<dbReference type="EC" id="2.7.7.7" evidence="8"/>
<dbReference type="InterPro" id="IPR027417">
    <property type="entry name" value="P-loop_NTPase"/>
</dbReference>
<dbReference type="PANTHER" id="PTHR11669:SF0">
    <property type="entry name" value="PROTEIN STICHEL-LIKE 2"/>
    <property type="match status" value="1"/>
</dbReference>
<dbReference type="AlphaFoldDB" id="A0A1G1VR53"/>
<dbReference type="CDD" id="cd00009">
    <property type="entry name" value="AAA"/>
    <property type="match status" value="1"/>
</dbReference>
<dbReference type="InterPro" id="IPR045085">
    <property type="entry name" value="HLD_clamp_pol_III_gamma_tau"/>
</dbReference>
<evidence type="ECO:0000256" key="6">
    <source>
        <dbReference type="ARBA" id="ARBA00022932"/>
    </source>
</evidence>
<evidence type="ECO:0000259" key="9">
    <source>
        <dbReference type="SMART" id="SM00382"/>
    </source>
</evidence>
<comment type="function">
    <text evidence="8">DNA polymerase III is a complex, multichain enzyme responsible for most of the replicative synthesis in bacteria. This DNA polymerase also exhibits 3' to 5' exonuclease activity.</text>
</comment>
<dbReference type="GO" id="GO:0006261">
    <property type="term" value="P:DNA-templated DNA replication"/>
    <property type="evidence" value="ECO:0007669"/>
    <property type="project" value="TreeGrafter"/>
</dbReference>
<comment type="similarity">
    <text evidence="1 8">Belongs to the DnaX/STICHEL family.</text>
</comment>
<dbReference type="Gene3D" id="1.10.8.60">
    <property type="match status" value="1"/>
</dbReference>
<evidence type="ECO:0000256" key="7">
    <source>
        <dbReference type="ARBA" id="ARBA00049244"/>
    </source>
</evidence>
<keyword evidence="8" id="KW-0548">Nucleotidyltransferase</keyword>
<evidence type="ECO:0000256" key="1">
    <source>
        <dbReference type="ARBA" id="ARBA00006360"/>
    </source>
</evidence>
<comment type="subunit">
    <text evidence="8">DNA polymerase III contains a core (composed of alpha, epsilon and theta chains) that associates with a tau subunit. This core dimerizes to form the POLIII' complex. PolIII' associates with the gamma complex (composed of gamma, delta, delta', psi and chi chains) and with the beta chain to form the complete DNA polymerase III complex.</text>
</comment>
<keyword evidence="3 8" id="KW-0547">Nucleotide-binding</keyword>
<dbReference type="Pfam" id="PF20964">
    <property type="entry name" value="DnaX_C"/>
    <property type="match status" value="1"/>
</dbReference>
<comment type="caution">
    <text evidence="10">The sequence shown here is derived from an EMBL/GenBank/DDBJ whole genome shotgun (WGS) entry which is preliminary data.</text>
</comment>
<dbReference type="Proteomes" id="UP000177324">
    <property type="component" value="Unassembled WGS sequence"/>
</dbReference>
<dbReference type="InterPro" id="IPR050238">
    <property type="entry name" value="DNA_Rep/Repair_Clamp_Loader"/>
</dbReference>
<evidence type="ECO:0000313" key="10">
    <source>
        <dbReference type="EMBL" id="OGY17707.1"/>
    </source>
</evidence>
<gene>
    <name evidence="8" type="primary">dnaX</name>
    <name evidence="10" type="ORF">A2784_00865</name>
</gene>
<keyword evidence="8" id="KW-0235">DNA replication</keyword>
<evidence type="ECO:0000256" key="4">
    <source>
        <dbReference type="ARBA" id="ARBA00022833"/>
    </source>
</evidence>
<evidence type="ECO:0000256" key="2">
    <source>
        <dbReference type="ARBA" id="ARBA00022723"/>
    </source>
</evidence>
<keyword evidence="8" id="KW-0808">Transferase</keyword>
<dbReference type="STRING" id="1797589.A2784_00865"/>
<dbReference type="Pfam" id="PF22608">
    <property type="entry name" value="DNAX_ATPase_lid"/>
    <property type="match status" value="1"/>
</dbReference>
<dbReference type="GO" id="GO:0005524">
    <property type="term" value="F:ATP binding"/>
    <property type="evidence" value="ECO:0007669"/>
    <property type="project" value="UniProtKB-KW"/>
</dbReference>
<name>A0A1G1VR53_9BACT</name>
<dbReference type="InterPro" id="IPR012763">
    <property type="entry name" value="DNA_pol_III_sug/sutau_N"/>
</dbReference>
<evidence type="ECO:0000256" key="3">
    <source>
        <dbReference type="ARBA" id="ARBA00022741"/>
    </source>
</evidence>
<protein>
    <recommendedName>
        <fullName evidence="8">DNA polymerase III subunit gamma/tau</fullName>
        <ecNumber evidence="8">2.7.7.7</ecNumber>
    </recommendedName>
</protein>
<reference evidence="10 11" key="1">
    <citation type="journal article" date="2016" name="Nat. Commun.">
        <title>Thousands of microbial genomes shed light on interconnected biogeochemical processes in an aquifer system.</title>
        <authorList>
            <person name="Anantharaman K."/>
            <person name="Brown C.T."/>
            <person name="Hug L.A."/>
            <person name="Sharon I."/>
            <person name="Castelle C.J."/>
            <person name="Probst A.J."/>
            <person name="Thomas B.C."/>
            <person name="Singh A."/>
            <person name="Wilkins M.J."/>
            <person name="Karaoz U."/>
            <person name="Brodie E.L."/>
            <person name="Williams K.H."/>
            <person name="Hubbard S.S."/>
            <person name="Banfield J.F."/>
        </authorList>
    </citation>
    <scope>NUCLEOTIDE SEQUENCE [LARGE SCALE GENOMIC DNA]</scope>
</reference>
<dbReference type="PANTHER" id="PTHR11669">
    <property type="entry name" value="REPLICATION FACTOR C / DNA POLYMERASE III GAMMA-TAU SUBUNIT"/>
    <property type="match status" value="1"/>
</dbReference>
<dbReference type="GO" id="GO:0009360">
    <property type="term" value="C:DNA polymerase III complex"/>
    <property type="evidence" value="ECO:0007669"/>
    <property type="project" value="InterPro"/>
</dbReference>
<dbReference type="PRINTS" id="PR00300">
    <property type="entry name" value="CLPPROTEASEA"/>
</dbReference>
<comment type="catalytic activity">
    <reaction evidence="7 8">
        <text>DNA(n) + a 2'-deoxyribonucleoside 5'-triphosphate = DNA(n+1) + diphosphate</text>
        <dbReference type="Rhea" id="RHEA:22508"/>
        <dbReference type="Rhea" id="RHEA-COMP:17339"/>
        <dbReference type="Rhea" id="RHEA-COMP:17340"/>
        <dbReference type="ChEBI" id="CHEBI:33019"/>
        <dbReference type="ChEBI" id="CHEBI:61560"/>
        <dbReference type="ChEBI" id="CHEBI:173112"/>
        <dbReference type="EC" id="2.7.7.7"/>
    </reaction>
</comment>
<evidence type="ECO:0000256" key="8">
    <source>
        <dbReference type="RuleBase" id="RU364063"/>
    </source>
</evidence>
<dbReference type="GO" id="GO:0046872">
    <property type="term" value="F:metal ion binding"/>
    <property type="evidence" value="ECO:0007669"/>
    <property type="project" value="UniProtKB-KW"/>
</dbReference>
<evidence type="ECO:0000256" key="5">
    <source>
        <dbReference type="ARBA" id="ARBA00022840"/>
    </source>
</evidence>
<dbReference type="SMART" id="SM00382">
    <property type="entry name" value="AAA"/>
    <property type="match status" value="1"/>
</dbReference>
<dbReference type="GO" id="GO:0003887">
    <property type="term" value="F:DNA-directed DNA polymerase activity"/>
    <property type="evidence" value="ECO:0007669"/>
    <property type="project" value="UniProtKB-KW"/>
</dbReference>
<keyword evidence="4" id="KW-0862">Zinc</keyword>
<dbReference type="InterPro" id="IPR038454">
    <property type="entry name" value="DnaA_N_sf"/>
</dbReference>
<accession>A0A1G1VR53</accession>
<dbReference type="Gene3D" id="3.40.50.300">
    <property type="entry name" value="P-loop containing nucleotide triphosphate hydrolases"/>
    <property type="match status" value="1"/>
</dbReference>
<dbReference type="EMBL" id="MHCH01000016">
    <property type="protein sequence ID" value="OGY17707.1"/>
    <property type="molecule type" value="Genomic_DNA"/>
</dbReference>
<proteinExistence type="inferred from homology"/>
<dbReference type="Pfam" id="PF13177">
    <property type="entry name" value="DNA_pol3_delta2"/>
    <property type="match status" value="1"/>
</dbReference>
<sequence>MTSFYLKYRPQTVADLDIKTVREFFERLAKSGKTHHAYLFAGPRGTGKTSAARILAKIVNCMGKNPPCNKCDNCRAITKGNFPDLMEIDAASNRGIDDVRALRETVGLVPMRGKKKVYLIDEVHMLTAEAFNALLKTLEEPPAHVMFILATTEPDKLPETVVSRCIRVNFGRAGEAEIIASLKKIVRTEELEVEEEVLATLARVAQGSFRDAQKTLEQVVTGREKQKITMDMVTQSGDGKLLEYLLSKKRTEALEEIEKLEKQGVNWKNVVLDLIEKLRMDVLGGKAGWEGKKDLLEKLVKAGGELKEAVIPQLPLELLVVEWCGSNGSGAARLFTAPSQSKKSPASMSPTGKIQFANIQAKWQEILAKLKPKNHSLAGLLRSSRPSNVDGDKLTIEVFYQFHLDQLKQEKYRLMVEGALEDVFAFPLKLQYILREKKKMDNDVARAVEEVFGDV</sequence>
<evidence type="ECO:0000313" key="11">
    <source>
        <dbReference type="Proteomes" id="UP000177324"/>
    </source>
</evidence>
<dbReference type="NCBIfam" id="TIGR02397">
    <property type="entry name" value="dnaX_nterm"/>
    <property type="match status" value="1"/>
</dbReference>
<keyword evidence="2" id="KW-0479">Metal-binding</keyword>
<keyword evidence="5 8" id="KW-0067">ATP-binding</keyword>
<feature type="domain" description="AAA+ ATPase" evidence="9">
    <location>
        <begin position="34"/>
        <end position="174"/>
    </location>
</feature>
<organism evidence="10 11">
    <name type="scientific">Candidatus Chisholmbacteria bacterium RIFCSPHIGHO2_01_FULL_48_12</name>
    <dbReference type="NCBI Taxonomy" id="1797589"/>
    <lineage>
        <taxon>Bacteria</taxon>
        <taxon>Candidatus Chisholmiibacteriota</taxon>
    </lineage>
</organism>
<dbReference type="InterPro" id="IPR001270">
    <property type="entry name" value="ClpA/B"/>
</dbReference>
<keyword evidence="6 8" id="KW-0239">DNA-directed DNA polymerase</keyword>
<dbReference type="Gene3D" id="3.30.300.180">
    <property type="match status" value="1"/>
</dbReference>
<dbReference type="SUPFAM" id="SSF52540">
    <property type="entry name" value="P-loop containing nucleoside triphosphate hydrolases"/>
    <property type="match status" value="1"/>
</dbReference>
<dbReference type="InterPro" id="IPR003593">
    <property type="entry name" value="AAA+_ATPase"/>
</dbReference>
<dbReference type="InterPro" id="IPR048448">
    <property type="entry name" value="DnaX-like_C"/>
</dbReference>